<comment type="subcellular location">
    <subcellularLocation>
        <location evidence="1">Mitochondrion</location>
    </subcellularLocation>
</comment>
<evidence type="ECO:0000256" key="2">
    <source>
        <dbReference type="ARBA" id="ARBA00008551"/>
    </source>
</evidence>
<dbReference type="InterPro" id="IPR055063">
    <property type="entry name" value="Rib_mS39_PPR"/>
</dbReference>
<proteinExistence type="inferred from homology"/>
<keyword evidence="7" id="KW-0809">Transit peptide</keyword>
<dbReference type="InterPro" id="IPR011990">
    <property type="entry name" value="TPR-like_helical_dom_sf"/>
</dbReference>
<dbReference type="GeneTree" id="ENSGT00390000016876"/>
<evidence type="ECO:0000256" key="5">
    <source>
        <dbReference type="ARBA" id="ARBA00022845"/>
    </source>
</evidence>
<dbReference type="GO" id="GO:1990904">
    <property type="term" value="C:ribonucleoprotein complex"/>
    <property type="evidence" value="ECO:0007669"/>
    <property type="project" value="UniProtKB-KW"/>
</dbReference>
<evidence type="ECO:0000256" key="11">
    <source>
        <dbReference type="ARBA" id="ARBA00035134"/>
    </source>
</evidence>
<keyword evidence="3" id="KW-0699">rRNA-binding</keyword>
<dbReference type="Pfam" id="PF13812">
    <property type="entry name" value="PPR_3"/>
    <property type="match status" value="1"/>
</dbReference>
<keyword evidence="4" id="KW-0677">Repeat</keyword>
<organism evidence="13 14">
    <name type="scientific">Eptatretus burgeri</name>
    <name type="common">Inshore hagfish</name>
    <dbReference type="NCBI Taxonomy" id="7764"/>
    <lineage>
        <taxon>Eukaryota</taxon>
        <taxon>Metazoa</taxon>
        <taxon>Chordata</taxon>
        <taxon>Craniata</taxon>
        <taxon>Vertebrata</taxon>
        <taxon>Cyclostomata</taxon>
        <taxon>Myxini</taxon>
        <taxon>Myxiniformes</taxon>
        <taxon>Myxinidae</taxon>
        <taxon>Eptatretinae</taxon>
        <taxon>Eptatretus</taxon>
    </lineage>
</organism>
<reference evidence="13" key="2">
    <citation type="submission" date="2025-09" db="UniProtKB">
        <authorList>
            <consortium name="Ensembl"/>
        </authorList>
    </citation>
    <scope>IDENTIFICATION</scope>
</reference>
<dbReference type="Ensembl" id="ENSEBUT00000019713.1">
    <property type="protein sequence ID" value="ENSEBUP00000019137.1"/>
    <property type="gene ID" value="ENSEBUG00000011915.1"/>
</dbReference>
<dbReference type="PROSITE" id="PS51375">
    <property type="entry name" value="PPR"/>
    <property type="match status" value="1"/>
</dbReference>
<evidence type="ECO:0000256" key="10">
    <source>
        <dbReference type="ARBA" id="ARBA00023274"/>
    </source>
</evidence>
<feature type="repeat" description="PPR" evidence="12">
    <location>
        <begin position="234"/>
        <end position="268"/>
    </location>
</feature>
<dbReference type="GO" id="GO:0043024">
    <property type="term" value="F:ribosomal small subunit binding"/>
    <property type="evidence" value="ECO:0007669"/>
    <property type="project" value="InterPro"/>
</dbReference>
<dbReference type="GO" id="GO:0005840">
    <property type="term" value="C:ribosome"/>
    <property type="evidence" value="ECO:0007669"/>
    <property type="project" value="UniProtKB-KW"/>
</dbReference>
<keyword evidence="5" id="KW-0810">Translation regulation</keyword>
<keyword evidence="9" id="KW-0496">Mitochondrion</keyword>
<dbReference type="GO" id="GO:0032543">
    <property type="term" value="P:mitochondrial translation"/>
    <property type="evidence" value="ECO:0007669"/>
    <property type="project" value="InterPro"/>
</dbReference>
<dbReference type="Proteomes" id="UP000694388">
    <property type="component" value="Unplaced"/>
</dbReference>
<dbReference type="Gene3D" id="1.25.40.10">
    <property type="entry name" value="Tetratricopeptide repeat domain"/>
    <property type="match status" value="2"/>
</dbReference>
<evidence type="ECO:0000256" key="6">
    <source>
        <dbReference type="ARBA" id="ARBA00022884"/>
    </source>
</evidence>
<dbReference type="GO" id="GO:0005739">
    <property type="term" value="C:mitochondrion"/>
    <property type="evidence" value="ECO:0007669"/>
    <property type="project" value="UniProtKB-SubCell"/>
</dbReference>
<keyword evidence="6" id="KW-0694">RNA-binding</keyword>
<dbReference type="AlphaFoldDB" id="A0A8C4QTH1"/>
<evidence type="ECO:0000256" key="8">
    <source>
        <dbReference type="ARBA" id="ARBA00022980"/>
    </source>
</evidence>
<name>A0A8C4QTH1_EPTBU</name>
<evidence type="ECO:0000256" key="7">
    <source>
        <dbReference type="ARBA" id="ARBA00022946"/>
    </source>
</evidence>
<dbReference type="PANTHER" id="PTHR16276:SF1">
    <property type="entry name" value="SMALL RIBOSOMAL SUBUNIT PROTEIN MS39"/>
    <property type="match status" value="1"/>
</dbReference>
<evidence type="ECO:0000256" key="12">
    <source>
        <dbReference type="PROSITE-ProRule" id="PRU00708"/>
    </source>
</evidence>
<sequence length="456" mass="52763">MALRTVCSKCGRWASRMVFWRFSASAQVHETVTRAYEQAAAQAPESMTPTSVVLPQKKTWDKLAVLKALNSTITKDPSESPYVFKDDPYLIPYGIRDHRIFLQARESGRLAAEYVVRNYPQLFNKEQAEPLIPAFMPTILKRQEGEQEPLLDFEEHILMRNFQEAVDAYDKLLQEGTPVPLPLTNHLLDLLSYYGDAKLDPKTQNERRWMRPTQSTWRENFHAERIFKAMDVKDVHSYRALIRGTVKHGAGDRALELFVEMQEQGLQADVVIFTALLQVAPMIRNSFEEMWAFMQDLLKQMAAQDIRPNVHTFNSILTSLRSYGGLSRSLAMQTFSEMIAVDIEPTLLTYNCILSFFYRHDQGSSKSLNILKEILDKIENQEFDILDEDDVKFFPLAMRLCWEMKELELAHRLYRFFSLGNKLEVTTPPEFYILLRRIFPVDLPAGGHRRGTLLVP</sequence>
<dbReference type="InterPro" id="IPR002885">
    <property type="entry name" value="PPR_rpt"/>
</dbReference>
<evidence type="ECO:0000256" key="9">
    <source>
        <dbReference type="ARBA" id="ARBA00023128"/>
    </source>
</evidence>
<protein>
    <recommendedName>
        <fullName evidence="11">Small ribosomal subunit protein mS39</fullName>
    </recommendedName>
</protein>
<dbReference type="OMA" id="LVSIHYR"/>
<evidence type="ECO:0000313" key="13">
    <source>
        <dbReference type="Ensembl" id="ENSEBUP00000019137.1"/>
    </source>
</evidence>
<keyword evidence="8" id="KW-0689">Ribosomal protein</keyword>
<accession>A0A8C4QTH1</accession>
<dbReference type="GO" id="GO:0019843">
    <property type="term" value="F:rRNA binding"/>
    <property type="evidence" value="ECO:0007669"/>
    <property type="project" value="UniProtKB-KW"/>
</dbReference>
<dbReference type="PANTHER" id="PTHR16276">
    <property type="entry name" value="PENTATRICOPEPTIDE REPEAT DOMAIN-CONTAINING PROTEIN 3"/>
    <property type="match status" value="1"/>
</dbReference>
<dbReference type="InterPro" id="IPR037387">
    <property type="entry name" value="PTCD3"/>
</dbReference>
<comment type="similarity">
    <text evidence="2">Belongs to the mitochondrion-specific ribosomal protein mS39 family.</text>
</comment>
<evidence type="ECO:0000256" key="3">
    <source>
        <dbReference type="ARBA" id="ARBA00022730"/>
    </source>
</evidence>
<evidence type="ECO:0000256" key="1">
    <source>
        <dbReference type="ARBA" id="ARBA00004173"/>
    </source>
</evidence>
<keyword evidence="14" id="KW-1185">Reference proteome</keyword>
<dbReference type="NCBIfam" id="TIGR00756">
    <property type="entry name" value="PPR"/>
    <property type="match status" value="1"/>
</dbReference>
<reference evidence="13" key="1">
    <citation type="submission" date="2025-08" db="UniProtKB">
        <authorList>
            <consortium name="Ensembl"/>
        </authorList>
    </citation>
    <scope>IDENTIFICATION</scope>
</reference>
<dbReference type="Pfam" id="PF22330">
    <property type="entry name" value="Rib_mS39_PPR"/>
    <property type="match status" value="1"/>
</dbReference>
<dbReference type="GO" id="GO:0006417">
    <property type="term" value="P:regulation of translation"/>
    <property type="evidence" value="ECO:0007669"/>
    <property type="project" value="UniProtKB-KW"/>
</dbReference>
<evidence type="ECO:0000256" key="4">
    <source>
        <dbReference type="ARBA" id="ARBA00022737"/>
    </source>
</evidence>
<evidence type="ECO:0000313" key="14">
    <source>
        <dbReference type="Proteomes" id="UP000694388"/>
    </source>
</evidence>
<keyword evidence="10" id="KW-0687">Ribonucleoprotein</keyword>